<proteinExistence type="predicted"/>
<feature type="region of interest" description="Disordered" evidence="1">
    <location>
        <begin position="818"/>
        <end position="854"/>
    </location>
</feature>
<reference evidence="3 4" key="1">
    <citation type="journal article" date="2013" name="Nat. Genet.">
        <title>The genome of the hydatid tapeworm Echinococcus granulosus.</title>
        <authorList>
            <person name="Zheng H."/>
            <person name="Zhang W."/>
            <person name="Zhang L."/>
            <person name="Zhang Z."/>
            <person name="Li J."/>
            <person name="Lu G."/>
            <person name="Zhu Y."/>
            <person name="Wang Y."/>
            <person name="Huang Y."/>
            <person name="Liu J."/>
            <person name="Kang H."/>
            <person name="Chen J."/>
            <person name="Wang L."/>
            <person name="Chen A."/>
            <person name="Yu S."/>
            <person name="Gao Z."/>
            <person name="Jin L."/>
            <person name="Gu W."/>
            <person name="Wang Z."/>
            <person name="Zhao L."/>
            <person name="Shi B."/>
            <person name="Wen H."/>
            <person name="Lin R."/>
            <person name="Jones M.K."/>
            <person name="Brejova B."/>
            <person name="Vinar T."/>
            <person name="Zhao G."/>
            <person name="McManus D.P."/>
            <person name="Chen Z."/>
            <person name="Zhou Y."/>
            <person name="Wang S."/>
        </authorList>
    </citation>
    <scope>NUCLEOTIDE SEQUENCE [LARGE SCALE GENOMIC DNA]</scope>
</reference>
<evidence type="ECO:0000259" key="2">
    <source>
        <dbReference type="PROSITE" id="PS50011"/>
    </source>
</evidence>
<feature type="region of interest" description="Disordered" evidence="1">
    <location>
        <begin position="269"/>
        <end position="291"/>
    </location>
</feature>
<dbReference type="GeneID" id="36344133"/>
<dbReference type="Gene3D" id="1.10.510.10">
    <property type="entry name" value="Transferase(Phosphotransferase) domain 1"/>
    <property type="match status" value="1"/>
</dbReference>
<dbReference type="GO" id="GO:0005524">
    <property type="term" value="F:ATP binding"/>
    <property type="evidence" value="ECO:0007669"/>
    <property type="project" value="InterPro"/>
</dbReference>
<dbReference type="Proteomes" id="UP000019149">
    <property type="component" value="Unassembled WGS sequence"/>
</dbReference>
<comment type="caution">
    <text evidence="3">The sequence shown here is derived from an EMBL/GenBank/DDBJ whole genome shotgun (WGS) entry which is preliminary data.</text>
</comment>
<feature type="region of interest" description="Disordered" evidence="1">
    <location>
        <begin position="1207"/>
        <end position="1231"/>
    </location>
</feature>
<dbReference type="PROSITE" id="PS50011">
    <property type="entry name" value="PROTEIN_KINASE_DOM"/>
    <property type="match status" value="1"/>
</dbReference>
<sequence>MENFVLYEEICTCDDQVIYKARRKGTITFLAISCIDKKRRTHVTNHVRFSRALKHEYVLKFYEWYETSNHLWVVMDLCTGGTLERMLREDKMFPEFAMVDIGRQLVAGLQFIHSHEVVFADWFPTRIFLDGSGNIKYFDFSYARMVGENAADIFSGGEIDDSRFDGLSHSALPYIAPEVLSGAPASKASDVWSLGCIFFRMFFGVVPFSSQVPSHMICTRKVEIPIQCTRKPSADLWALLCAMLTKDPKSRITLEDTLNHNFWLLKPTPEDNPQEVSSKDAPNHPSHPVTVEKKDTLTSSNIVTKRNGIANANSKGQSLIEDAAIKTLKRSLSMGDSALASAALLRNKTSLKKPPPLQKEAVNTGEDAPHVRLRSQTPASTDHGIPVGDANFTLHAQACPVSMRSDVFDPYAKTKISLTTSSNDESVDMSSQSNYKMPATPNSTKTTFFGSNDSLHPPTSPMPVEERMIKSEYLFRNSDISSRFESGLLHQSPLSDRIASLISPQTRAKIALLYPWGDDALTLPQEVTIPIGQDSREWEDLFISNELEEFRIPREINEKSLFGYSPKFTYTPQPLGDYKKWLQNPPKAELWLPLDLAVLSPSVINSLTNEEINSYSSKLLTQMMDSLRLQDPKNRPSTFLNYVVWFLAVTTLECKPTDSSDPLDKASVKDIISRIKYYLSGAASLLRLDTISTIGRTWLLRIISLLAYRSTFMIQQVNEDPNRESLIRSLIIEVAPELPPILSTVVDVLREPAFRNVFPLKQAGIIALGELIICEMCIYSRILLDPTTYDDLVSQSLDISKTQWQSVVLRIIRSLSPSTSRAGNASQHQYLPRGPVKSLEGGNSSLSSSSRTSSTVSANEDTFRLAAARVLNETVIVVIGCKLTRILQLFDVQNFSRDHPSVKLAITLSSSVNTFLDCLLTPETISRVWADGVMGGGGDVKPSVSTTAPTTSTNQQVAHASVSALTGLIRLRPSLFMCGLIDRNGATAFMHKLNPTNGAKGQNTTFMAYLLSATATGLLLPLSFHSKPSGASLLRAGMKSGTPVACRRFLNNSCFLASIMRQLESPHAMLRAKAYLLAAAALDSASTVCSKTLITACDARLPSCLERDLRMTNQNYIPRALLDENSVFFSGESGSHSQLTASTSPGLQYLGICVKHLLDLIVHSLIPNICKQVAVAIGAYGTAYTTSAKLPSTMASNIYRERSKRTVSSAGAVRQSPMVQGSRQPTSTTTPGVSLKTCLPAFLCLPGILTSSASVRNRLLLPPRDSPADGEEDFCLIEFIARIFDHWTSSMGTLTGVHRPESPENQLLNVTLALAEDISRQVDVVEGRRADLIKVLLPAIARLAVAPASDSIIRTICVKIILDMKNIWCGGGEDTDSLASSNISLNLSKSPSGRLFGLTRSPLSSDLLNSKPSVAPRGSGVNRTTSLRSGENKRPTSSSSSSSVISTRSSSRVSSYRPNSFYGRSSTGVNTLKGYKVTSTLKNNFQGPSPEVLLAVMDIVNNLLIPYASLLLGHRDVAPSTYFLRLLLDCLQLSRHSTDSSPNHISCTNSYWSFVKIWHLSDLPLCLIYFITGCDCGSQRFSVRCFLALRLLSILTSQLPQDSGLIQLLLDPSIEPTQNPLSVVYNILVGMGGSILRRGRYESTVDASTHHPIRYSRSATPSSSQGRSILLKISIKTAGVRHLLVALELLNTLLNLLTDVVRYALHCRQSKCTDHSQLCQSLRNGQHEYSITDYLPKSPEGVCSVAERLLSLSRPPKHLPGILASLLEASSPDTTDRDCVLHSTDNEQEVASSLVTLATRALASLASLYGGEYCRTALSAAGLRGFTIALRRSGHREGKRLLLRILRRLSESDNVCLGRMTGPAAKHLHSVIWKLRSVDDTVGDCVNQDSVTMRLARALLEHLQPHPGTLLTFQSNLRVDWIGGSVQSLDSQLTRWRIRVVCSFLCDIDIRAFSYETGVYSPDNEALNRTLKGNVLIIAHVVGARRKPSGGNEATHSRLLLQILLEVENSVSPFRGLLLRNEWGTVERMILPSLYDSSDLQVNFFKALAGIFNYHYAFVPGVEYDTSGRCQTYYAEVENVAEASSLTNVMVIDKQKVLCEPLGQPIDAGVWSASPMLKDSRITHSWIRYYLERNTGLLMKAMTHEQHKITFSLDHDTSGKADIQVSGAQTLEVLDEASKERKKVIQKLGGLLKTTKSTELSTMATELLSGTYKVEHLALSIPHQSTSTGCGIQSVAFEEETLESPSVALSLRALQEKLKDFAKALEVSARISTAHAALQLIRFLRCLPANQATVQIVALALEFIPASHRELNRQLESGWHAHLTDVVIDCGTDLCLELVRQRLVKVTDLAAFDKIGSAAPREVRPIRTYLSDVLWPAIAHTSNPSMKILKELIAICYHSFPAMEKNSLEEENDAVNPYNCLLAIASIIPKFKGNYAEEKLLFSRLEETLINFITLGTIEKIRSSAFSEALISVIGNSKVPSVIRAVGLKALGKLDLVVNTAAFDRVVSSLNDFIDSPTPGPFFHSAEEELILKFGAFSVLLNLEIPAPEVARILATFGAKKQWPLLTSCRRLIDNWCANELLSEAECRCVKYGGAYNADAGEVGRLRGTCSPGLAAGWSGLAGTKTAGEVNLIHGDLLDNRPYFLSDYSLQWITGPEGEIRASNLILSLIDAESEAKVLSFDIYGDRLAVLMGKGDTNRTPWLSIGFSLLRGTIPPRQVFSGGFTDIIDLLFSAPNQPTPFFSTIRLPMDVRRYIPLSSGWIIKNDLMGVSSIEFSAALSSSMFSQSGTALIRTRAAVVLENLITVMTSFNESLPVISAVNGIGTAARFDFLIHMEVEGMPESICMHFQRSRMTPLLRWVGKFADSPILGKRTTLLRPLPTSNEGSNDNYNLTQSLRIPPVSYFLGGLNAARCKKIGVENEWN</sequence>
<keyword evidence="4" id="KW-1185">Reference proteome</keyword>
<dbReference type="InterPro" id="IPR045906">
    <property type="entry name" value="ULK4"/>
</dbReference>
<feature type="compositionally biased region" description="Polar residues" evidence="1">
    <location>
        <begin position="818"/>
        <end position="829"/>
    </location>
</feature>
<feature type="region of interest" description="Disordered" evidence="1">
    <location>
        <begin position="1407"/>
        <end position="1457"/>
    </location>
</feature>
<evidence type="ECO:0000313" key="4">
    <source>
        <dbReference type="Proteomes" id="UP000019149"/>
    </source>
</evidence>
<dbReference type="GO" id="GO:0008289">
    <property type="term" value="F:lipid binding"/>
    <property type="evidence" value="ECO:0007669"/>
    <property type="project" value="InterPro"/>
</dbReference>
<organism evidence="3 4">
    <name type="scientific">Echinococcus granulosus</name>
    <name type="common">Hydatid tapeworm</name>
    <dbReference type="NCBI Taxonomy" id="6210"/>
    <lineage>
        <taxon>Eukaryota</taxon>
        <taxon>Metazoa</taxon>
        <taxon>Spiralia</taxon>
        <taxon>Lophotrochozoa</taxon>
        <taxon>Platyhelminthes</taxon>
        <taxon>Cestoda</taxon>
        <taxon>Eucestoda</taxon>
        <taxon>Cyclophyllidea</taxon>
        <taxon>Taeniidae</taxon>
        <taxon>Echinococcus</taxon>
        <taxon>Echinococcus granulosus group</taxon>
    </lineage>
</organism>
<gene>
    <name evidence="3" type="ORF">EGR_08418</name>
</gene>
<dbReference type="InterPro" id="IPR000719">
    <property type="entry name" value="Prot_kinase_dom"/>
</dbReference>
<dbReference type="PANTHER" id="PTHR46240">
    <property type="entry name" value="SER/THR PROTEIN KINASE ULK4"/>
    <property type="match status" value="1"/>
</dbReference>
<evidence type="ECO:0000313" key="3">
    <source>
        <dbReference type="EMBL" id="EUB56690.1"/>
    </source>
</evidence>
<dbReference type="STRING" id="6210.W6U696"/>
<dbReference type="OrthoDB" id="24822at2759"/>
<dbReference type="Pfam" id="PF00069">
    <property type="entry name" value="Pkinase"/>
    <property type="match status" value="1"/>
</dbReference>
<dbReference type="PANTHER" id="PTHR46240:SF1">
    <property type="entry name" value="SERINE_THREONINE-PROTEIN KINASE ULK4"/>
    <property type="match status" value="1"/>
</dbReference>
<dbReference type="RefSeq" id="XP_024347886.1">
    <property type="nucleotide sequence ID" value="XM_024497667.1"/>
</dbReference>
<keyword evidence="3" id="KW-0418">Kinase</keyword>
<dbReference type="KEGG" id="egl:EGR_08418"/>
<feature type="compositionally biased region" description="Polar residues" evidence="1">
    <location>
        <begin position="1217"/>
        <end position="1231"/>
    </location>
</feature>
<feature type="domain" description="Protein kinase" evidence="2">
    <location>
        <begin position="4"/>
        <end position="263"/>
    </location>
</feature>
<dbReference type="SUPFAM" id="SSF56112">
    <property type="entry name" value="Protein kinase-like (PK-like)"/>
    <property type="match status" value="1"/>
</dbReference>
<dbReference type="InterPro" id="IPR011009">
    <property type="entry name" value="Kinase-like_dom_sf"/>
</dbReference>
<protein>
    <submittedName>
        <fullName evidence="3">Serine/threonine-protein kinase ULK4</fullName>
    </submittedName>
</protein>
<evidence type="ECO:0000256" key="1">
    <source>
        <dbReference type="SAM" id="MobiDB-lite"/>
    </source>
</evidence>
<dbReference type="OMA" id="VIYKARR"/>
<dbReference type="InterPro" id="IPR045811">
    <property type="entry name" value="MTP_lip-bd"/>
</dbReference>
<dbReference type="GO" id="GO:0004672">
    <property type="term" value="F:protein kinase activity"/>
    <property type="evidence" value="ECO:0007669"/>
    <property type="project" value="InterPro"/>
</dbReference>
<name>W6U696_ECHGR</name>
<dbReference type="Pfam" id="PF19444">
    <property type="entry name" value="MTP_lip_bd"/>
    <property type="match status" value="1"/>
</dbReference>
<keyword evidence="3" id="KW-0808">Transferase</keyword>
<feature type="compositionally biased region" description="Low complexity" evidence="1">
    <location>
        <begin position="1436"/>
        <end position="1455"/>
    </location>
</feature>
<feature type="compositionally biased region" description="Low complexity" evidence="1">
    <location>
        <begin position="838"/>
        <end position="854"/>
    </location>
</feature>
<accession>W6U696</accession>
<dbReference type="CTD" id="36344133"/>
<dbReference type="EMBL" id="APAU02000106">
    <property type="protein sequence ID" value="EUB56690.1"/>
    <property type="molecule type" value="Genomic_DNA"/>
</dbReference>